<evidence type="ECO:0000256" key="1">
    <source>
        <dbReference type="ARBA" id="ARBA00009437"/>
    </source>
</evidence>
<dbReference type="Pfam" id="PF00126">
    <property type="entry name" value="HTH_1"/>
    <property type="match status" value="1"/>
</dbReference>
<feature type="domain" description="HTH lysR-type" evidence="5">
    <location>
        <begin position="15"/>
        <end position="72"/>
    </location>
</feature>
<dbReference type="PANTHER" id="PTHR30419:SF8">
    <property type="entry name" value="NITROGEN ASSIMILATION TRANSCRIPTIONAL ACTIVATOR-RELATED"/>
    <property type="match status" value="1"/>
</dbReference>
<evidence type="ECO:0000256" key="2">
    <source>
        <dbReference type="ARBA" id="ARBA00023015"/>
    </source>
</evidence>
<keyword evidence="7" id="KW-1185">Reference proteome</keyword>
<dbReference type="InterPro" id="IPR000847">
    <property type="entry name" value="LysR_HTH_N"/>
</dbReference>
<dbReference type="InterPro" id="IPR005119">
    <property type="entry name" value="LysR_subst-bd"/>
</dbReference>
<sequence>MLISLKERRVRDKQMDIKDLQYFHVVYEDRSINRAAGKLFISSQGLSKIILKLEEELKTTLFERSKKGVRPTESAVFLYEKAEEIIRQYEEIRHGIYQLTVKDNTLRLACARGVLNALSFELLMDFIRGHSGIEVEWVEESNQDVKEKIASMQAEVGIVVGHTRLPEVQEMKLASRAIRLIVYRGHPLYERSEIGIDELRGERIIILNEQFEIYHTFAGVCRAKGFEPDIAAKTVDSSFLYQLCKGGVGIGVVIDFSTEHFRMDGVRVIPLRERITWDIYQIWNKKSARYPNVREFQQYLTNRCKVAEDY</sequence>
<gene>
    <name evidence="6" type="ORF">NQ502_06365</name>
</gene>
<proteinExistence type="inferred from homology"/>
<dbReference type="PROSITE" id="PS50931">
    <property type="entry name" value="HTH_LYSR"/>
    <property type="match status" value="1"/>
</dbReference>
<dbReference type="RefSeq" id="WP_242830317.1">
    <property type="nucleotide sequence ID" value="NZ_CABLBR010000002.1"/>
</dbReference>
<keyword evidence="3" id="KW-0238">DNA-binding</keyword>
<keyword evidence="4" id="KW-0804">Transcription</keyword>
<dbReference type="InterPro" id="IPR036390">
    <property type="entry name" value="WH_DNA-bd_sf"/>
</dbReference>
<protein>
    <submittedName>
        <fullName evidence="6">LysR family transcriptional regulator</fullName>
    </submittedName>
</protein>
<dbReference type="CDD" id="cd05466">
    <property type="entry name" value="PBP2_LTTR_substrate"/>
    <property type="match status" value="1"/>
</dbReference>
<dbReference type="Gene3D" id="1.10.10.10">
    <property type="entry name" value="Winged helix-like DNA-binding domain superfamily/Winged helix DNA-binding domain"/>
    <property type="match status" value="1"/>
</dbReference>
<comment type="similarity">
    <text evidence="1">Belongs to the LysR transcriptional regulatory family.</text>
</comment>
<organism evidence="6 7">
    <name type="scientific">Ruminococcus gauvreauii</name>
    <dbReference type="NCBI Taxonomy" id="438033"/>
    <lineage>
        <taxon>Bacteria</taxon>
        <taxon>Bacillati</taxon>
        <taxon>Bacillota</taxon>
        <taxon>Clostridia</taxon>
        <taxon>Eubacteriales</taxon>
        <taxon>Oscillospiraceae</taxon>
        <taxon>Ruminococcus</taxon>
    </lineage>
</organism>
<dbReference type="InterPro" id="IPR036388">
    <property type="entry name" value="WH-like_DNA-bd_sf"/>
</dbReference>
<dbReference type="PANTHER" id="PTHR30419">
    <property type="entry name" value="HTH-TYPE TRANSCRIPTIONAL REGULATOR YBHD"/>
    <property type="match status" value="1"/>
</dbReference>
<evidence type="ECO:0000313" key="6">
    <source>
        <dbReference type="EMBL" id="UWP60652.1"/>
    </source>
</evidence>
<dbReference type="Pfam" id="PF03466">
    <property type="entry name" value="LysR_substrate"/>
    <property type="match status" value="1"/>
</dbReference>
<accession>A0ABY5VK19</accession>
<evidence type="ECO:0000256" key="3">
    <source>
        <dbReference type="ARBA" id="ARBA00023125"/>
    </source>
</evidence>
<dbReference type="SUPFAM" id="SSF46785">
    <property type="entry name" value="Winged helix' DNA-binding domain"/>
    <property type="match status" value="1"/>
</dbReference>
<reference evidence="6" key="1">
    <citation type="journal article" date="2022" name="Cell">
        <title>Design, construction, and in vivo augmentation of a complex gut microbiome.</title>
        <authorList>
            <person name="Cheng A.G."/>
            <person name="Ho P.Y."/>
            <person name="Aranda-Diaz A."/>
            <person name="Jain S."/>
            <person name="Yu F.B."/>
            <person name="Meng X."/>
            <person name="Wang M."/>
            <person name="Iakiviak M."/>
            <person name="Nagashima K."/>
            <person name="Zhao A."/>
            <person name="Murugkar P."/>
            <person name="Patil A."/>
            <person name="Atabakhsh K."/>
            <person name="Weakley A."/>
            <person name="Yan J."/>
            <person name="Brumbaugh A.R."/>
            <person name="Higginbottom S."/>
            <person name="Dimas A."/>
            <person name="Shiver A.L."/>
            <person name="Deutschbauer A."/>
            <person name="Neff N."/>
            <person name="Sonnenburg J.L."/>
            <person name="Huang K.C."/>
            <person name="Fischbach M.A."/>
        </authorList>
    </citation>
    <scope>NUCLEOTIDE SEQUENCE</scope>
    <source>
        <strain evidence="6">DSM 19829</strain>
    </source>
</reference>
<dbReference type="SUPFAM" id="SSF53850">
    <property type="entry name" value="Periplasmic binding protein-like II"/>
    <property type="match status" value="1"/>
</dbReference>
<dbReference type="InterPro" id="IPR050950">
    <property type="entry name" value="HTH-type_LysR_regulators"/>
</dbReference>
<dbReference type="Gene3D" id="3.40.190.290">
    <property type="match status" value="1"/>
</dbReference>
<keyword evidence="2" id="KW-0805">Transcription regulation</keyword>
<evidence type="ECO:0000256" key="4">
    <source>
        <dbReference type="ARBA" id="ARBA00023163"/>
    </source>
</evidence>
<evidence type="ECO:0000259" key="5">
    <source>
        <dbReference type="PROSITE" id="PS50931"/>
    </source>
</evidence>
<name>A0ABY5VK19_9FIRM</name>
<dbReference type="Proteomes" id="UP001060164">
    <property type="component" value="Chromosome"/>
</dbReference>
<evidence type="ECO:0000313" key="7">
    <source>
        <dbReference type="Proteomes" id="UP001060164"/>
    </source>
</evidence>
<dbReference type="EMBL" id="CP102290">
    <property type="protein sequence ID" value="UWP60652.1"/>
    <property type="molecule type" value="Genomic_DNA"/>
</dbReference>